<dbReference type="PANTHER" id="PTHR47199:SF2">
    <property type="entry name" value="PHOTOSYSTEM II STABILITY_ASSEMBLY FACTOR HCF136, CHLOROPLASTIC"/>
    <property type="match status" value="1"/>
</dbReference>
<feature type="domain" description="Photosynthesis system II assembly factor Ycf48/Hcf136-like" evidence="3">
    <location>
        <begin position="169"/>
        <end position="286"/>
    </location>
</feature>
<dbReference type="GO" id="GO:0016787">
    <property type="term" value="F:hydrolase activity"/>
    <property type="evidence" value="ECO:0007669"/>
    <property type="project" value="UniProtKB-KW"/>
</dbReference>
<sequence>MTMNKIFQRVLTMASLPTGLMVLLLLMPASLLAAFRDPLDTPAEEFTRLAERPTQAVAKAGDVLVAVGARGLIATSRDGQNWQQSSSPVQSDLLAVVFPTPEQGWAVGHDGVILHSTDAGRSWAKQLDGRQAGELFTDYYASLQGDPELVDSMQSAVALNYGSGPTLPLLDVWFADAQRGFAVGSFGTLVATRDGGRTWEPWLHRIDNPDLLNLNAIQGVGDALYIAAEQGVVFRLGPQSQQFEMTETGYEGSFFGLLGVGNSVVAYGLSGTAYRSDNHGADWTPLHNPSGISLTAGATLPGAGDFVLTNARGDLLFGNIRSDRLQPQRGKGFARYTGVTALGGERLVITSLEGIRGDTLSAPARQ</sequence>
<organism evidence="4 5">
    <name type="scientific">Halopseudomonas bauzanensis</name>
    <dbReference type="NCBI Taxonomy" id="653930"/>
    <lineage>
        <taxon>Bacteria</taxon>
        <taxon>Pseudomonadati</taxon>
        <taxon>Pseudomonadota</taxon>
        <taxon>Gammaproteobacteria</taxon>
        <taxon>Pseudomonadales</taxon>
        <taxon>Pseudomonadaceae</taxon>
        <taxon>Halopseudomonas</taxon>
    </lineage>
</organism>
<evidence type="ECO:0000256" key="1">
    <source>
        <dbReference type="ARBA" id="ARBA00022531"/>
    </source>
</evidence>
<protein>
    <submittedName>
        <fullName evidence="4">Glycosyl hydrolase</fullName>
    </submittedName>
</protein>
<evidence type="ECO:0000259" key="3">
    <source>
        <dbReference type="Pfam" id="PF14870"/>
    </source>
</evidence>
<dbReference type="Proteomes" id="UP000305198">
    <property type="component" value="Unassembled WGS sequence"/>
</dbReference>
<keyword evidence="2" id="KW-0604">Photosystem II</keyword>
<dbReference type="EMBL" id="SWAV01000001">
    <property type="protein sequence ID" value="TKA93082.1"/>
    <property type="molecule type" value="Genomic_DNA"/>
</dbReference>
<dbReference type="Gene3D" id="2.130.10.10">
    <property type="entry name" value="YVTN repeat-like/Quinoprotein amine dehydrogenase"/>
    <property type="match status" value="2"/>
</dbReference>
<comment type="caution">
    <text evidence="4">The sequence shown here is derived from an EMBL/GenBank/DDBJ whole genome shotgun (WGS) entry which is preliminary data.</text>
</comment>
<dbReference type="PANTHER" id="PTHR47199">
    <property type="entry name" value="PHOTOSYSTEM II STABILITY/ASSEMBLY FACTOR HCF136, CHLOROPLASTIC"/>
    <property type="match status" value="1"/>
</dbReference>
<dbReference type="InterPro" id="IPR028203">
    <property type="entry name" value="PSII_CF48-like_dom"/>
</dbReference>
<evidence type="ECO:0000313" key="5">
    <source>
        <dbReference type="Proteomes" id="UP000305198"/>
    </source>
</evidence>
<keyword evidence="1" id="KW-0602">Photosynthesis</keyword>
<dbReference type="SUPFAM" id="SSF110296">
    <property type="entry name" value="Oligoxyloglucan reducing end-specific cellobiohydrolase"/>
    <property type="match status" value="1"/>
</dbReference>
<dbReference type="GO" id="GO:0009523">
    <property type="term" value="C:photosystem II"/>
    <property type="evidence" value="ECO:0007669"/>
    <property type="project" value="UniProtKB-KW"/>
</dbReference>
<dbReference type="Pfam" id="PF14870">
    <property type="entry name" value="PSII_BNR"/>
    <property type="match status" value="2"/>
</dbReference>
<name>A0A4U0YLD7_9GAMM</name>
<feature type="domain" description="Photosynthesis system II assembly factor Ycf48/Hcf136-like" evidence="3">
    <location>
        <begin position="67"/>
        <end position="125"/>
    </location>
</feature>
<gene>
    <name evidence="4" type="ORF">FA869_02555</name>
</gene>
<dbReference type="GO" id="GO:0015979">
    <property type="term" value="P:photosynthesis"/>
    <property type="evidence" value="ECO:0007669"/>
    <property type="project" value="UniProtKB-KW"/>
</dbReference>
<dbReference type="AlphaFoldDB" id="A0A4U0YLD7"/>
<accession>A0A4U0YLD7</accession>
<reference evidence="4 5" key="1">
    <citation type="submission" date="2019-04" db="EMBL/GenBank/DDBJ databases">
        <title>Crypto-aerobic microbial life in anoxic (sulfidic) marine sediments.</title>
        <authorList>
            <person name="Bhattacharya S."/>
            <person name="Roy C."/>
            <person name="Mondal N."/>
            <person name="Sarkar J."/>
            <person name="Mandal S."/>
            <person name="Rameez M.J."/>
            <person name="Ghosh W."/>
        </authorList>
    </citation>
    <scope>NUCLEOTIDE SEQUENCE [LARGE SCALE GENOMIC DNA]</scope>
    <source>
        <strain evidence="4 5">SBBB</strain>
    </source>
</reference>
<proteinExistence type="predicted"/>
<evidence type="ECO:0000313" key="4">
    <source>
        <dbReference type="EMBL" id="TKA93082.1"/>
    </source>
</evidence>
<keyword evidence="4" id="KW-0378">Hydrolase</keyword>
<evidence type="ECO:0000256" key="2">
    <source>
        <dbReference type="ARBA" id="ARBA00023276"/>
    </source>
</evidence>
<dbReference type="InterPro" id="IPR015943">
    <property type="entry name" value="WD40/YVTN_repeat-like_dom_sf"/>
</dbReference>